<evidence type="ECO:0000313" key="3">
    <source>
        <dbReference type="Proteomes" id="UP000015105"/>
    </source>
</evidence>
<accession>A0A453LWJ2</accession>
<dbReference type="GO" id="GO:0036033">
    <property type="term" value="F:mediator complex binding"/>
    <property type="evidence" value="ECO:0007669"/>
    <property type="project" value="InterPro"/>
</dbReference>
<dbReference type="GO" id="GO:0005829">
    <property type="term" value="C:cytosol"/>
    <property type="evidence" value="ECO:0007669"/>
    <property type="project" value="TreeGrafter"/>
</dbReference>
<dbReference type="InterPro" id="IPR037502">
    <property type="entry name" value="CBP1"/>
</dbReference>
<dbReference type="STRING" id="200361.A0A453LWJ2"/>
<evidence type="ECO:0000313" key="2">
    <source>
        <dbReference type="EnsemblPlants" id="AET5Gv20929500.5"/>
    </source>
</evidence>
<dbReference type="Gramene" id="AET5Gv20929500.5">
    <property type="protein sequence ID" value="AET5Gv20929500.5"/>
    <property type="gene ID" value="AET5Gv20929500"/>
</dbReference>
<dbReference type="EnsemblPlants" id="AET5Gv20929500.5">
    <property type="protein sequence ID" value="AET5Gv20929500.5"/>
    <property type="gene ID" value="AET5Gv20929500"/>
</dbReference>
<organism evidence="2 3">
    <name type="scientific">Aegilops tauschii subsp. strangulata</name>
    <name type="common">Goatgrass</name>
    <dbReference type="NCBI Taxonomy" id="200361"/>
    <lineage>
        <taxon>Eukaryota</taxon>
        <taxon>Viridiplantae</taxon>
        <taxon>Streptophyta</taxon>
        <taxon>Embryophyta</taxon>
        <taxon>Tracheophyta</taxon>
        <taxon>Spermatophyta</taxon>
        <taxon>Magnoliopsida</taxon>
        <taxon>Liliopsida</taxon>
        <taxon>Poales</taxon>
        <taxon>Poaceae</taxon>
        <taxon>BOP clade</taxon>
        <taxon>Pooideae</taxon>
        <taxon>Triticodae</taxon>
        <taxon>Triticeae</taxon>
        <taxon>Triticinae</taxon>
        <taxon>Aegilops</taxon>
    </lineage>
</organism>
<dbReference type="PANTHER" id="PTHR36345:SF1">
    <property type="entry name" value="CCG-BINDING PROTEIN 1"/>
    <property type="match status" value="1"/>
</dbReference>
<reference evidence="2" key="3">
    <citation type="journal article" date="2017" name="Nature">
        <title>Genome sequence of the progenitor of the wheat D genome Aegilops tauschii.</title>
        <authorList>
            <person name="Luo M.C."/>
            <person name="Gu Y.Q."/>
            <person name="Puiu D."/>
            <person name="Wang H."/>
            <person name="Twardziok S.O."/>
            <person name="Deal K.R."/>
            <person name="Huo N."/>
            <person name="Zhu T."/>
            <person name="Wang L."/>
            <person name="Wang Y."/>
            <person name="McGuire P.E."/>
            <person name="Liu S."/>
            <person name="Long H."/>
            <person name="Ramasamy R.K."/>
            <person name="Rodriguez J.C."/>
            <person name="Van S.L."/>
            <person name="Yuan L."/>
            <person name="Wang Z."/>
            <person name="Xia Z."/>
            <person name="Xiao L."/>
            <person name="Anderson O.D."/>
            <person name="Ouyang S."/>
            <person name="Liang Y."/>
            <person name="Zimin A.V."/>
            <person name="Pertea G."/>
            <person name="Qi P."/>
            <person name="Bennetzen J.L."/>
            <person name="Dai X."/>
            <person name="Dawson M.W."/>
            <person name="Muller H.G."/>
            <person name="Kugler K."/>
            <person name="Rivarola-Duarte L."/>
            <person name="Spannagl M."/>
            <person name="Mayer K.F.X."/>
            <person name="Lu F.H."/>
            <person name="Bevan M.W."/>
            <person name="Leroy P."/>
            <person name="Li P."/>
            <person name="You F.M."/>
            <person name="Sun Q."/>
            <person name="Liu Z."/>
            <person name="Lyons E."/>
            <person name="Wicker T."/>
            <person name="Salzberg S.L."/>
            <person name="Devos K.M."/>
            <person name="Dvorak J."/>
        </authorList>
    </citation>
    <scope>NUCLEOTIDE SEQUENCE [LARGE SCALE GENOMIC DNA]</scope>
    <source>
        <strain evidence="2">cv. AL8/78</strain>
    </source>
</reference>
<dbReference type="Proteomes" id="UP000015105">
    <property type="component" value="Chromosome 5D"/>
</dbReference>
<keyword evidence="3" id="KW-1185">Reference proteome</keyword>
<reference evidence="2" key="4">
    <citation type="submission" date="2019-03" db="UniProtKB">
        <authorList>
            <consortium name="EnsemblPlants"/>
        </authorList>
    </citation>
    <scope>IDENTIFICATION</scope>
</reference>
<reference evidence="3" key="1">
    <citation type="journal article" date="2014" name="Science">
        <title>Ancient hybridizations among the ancestral genomes of bread wheat.</title>
        <authorList>
            <consortium name="International Wheat Genome Sequencing Consortium,"/>
            <person name="Marcussen T."/>
            <person name="Sandve S.R."/>
            <person name="Heier L."/>
            <person name="Spannagl M."/>
            <person name="Pfeifer M."/>
            <person name="Jakobsen K.S."/>
            <person name="Wulff B.B."/>
            <person name="Steuernagel B."/>
            <person name="Mayer K.F."/>
            <person name="Olsen O.A."/>
        </authorList>
    </citation>
    <scope>NUCLEOTIDE SEQUENCE [LARGE SCALE GENOMIC DNA]</scope>
    <source>
        <strain evidence="3">cv. AL8/78</strain>
    </source>
</reference>
<dbReference type="GO" id="GO:0005634">
    <property type="term" value="C:nucleus"/>
    <property type="evidence" value="ECO:0007669"/>
    <property type="project" value="TreeGrafter"/>
</dbReference>
<feature type="region of interest" description="Disordered" evidence="1">
    <location>
        <begin position="182"/>
        <end position="235"/>
    </location>
</feature>
<reference evidence="2" key="5">
    <citation type="journal article" date="2021" name="G3 (Bethesda)">
        <title>Aegilops tauschii genome assembly Aet v5.0 features greater sequence contiguity and improved annotation.</title>
        <authorList>
            <person name="Wang L."/>
            <person name="Zhu T."/>
            <person name="Rodriguez J.C."/>
            <person name="Deal K.R."/>
            <person name="Dubcovsky J."/>
            <person name="McGuire P.E."/>
            <person name="Lux T."/>
            <person name="Spannagl M."/>
            <person name="Mayer K.F.X."/>
            <person name="Baldrich P."/>
            <person name="Meyers B.C."/>
            <person name="Huo N."/>
            <person name="Gu Y.Q."/>
            <person name="Zhou H."/>
            <person name="Devos K.M."/>
            <person name="Bennetzen J.L."/>
            <person name="Unver T."/>
            <person name="Budak H."/>
            <person name="Gulick P.J."/>
            <person name="Galiba G."/>
            <person name="Kalapos B."/>
            <person name="Nelson D.R."/>
            <person name="Li P."/>
            <person name="You F.M."/>
            <person name="Luo M.C."/>
            <person name="Dvorak J."/>
        </authorList>
    </citation>
    <scope>NUCLEOTIDE SEQUENCE [LARGE SCALE GENOMIC DNA]</scope>
    <source>
        <strain evidence="2">cv. AL8/78</strain>
    </source>
</reference>
<feature type="region of interest" description="Disordered" evidence="1">
    <location>
        <begin position="104"/>
        <end position="123"/>
    </location>
</feature>
<dbReference type="AlphaFoldDB" id="A0A453LWJ2"/>
<evidence type="ECO:0000256" key="1">
    <source>
        <dbReference type="SAM" id="MobiDB-lite"/>
    </source>
</evidence>
<dbReference type="PANTHER" id="PTHR36345">
    <property type="entry name" value="CCG-BINDING PROTEIN 1"/>
    <property type="match status" value="1"/>
</dbReference>
<dbReference type="GO" id="GO:0010183">
    <property type="term" value="P:pollen tube guidance"/>
    <property type="evidence" value="ECO:0007669"/>
    <property type="project" value="InterPro"/>
</dbReference>
<proteinExistence type="predicted"/>
<name>A0A453LWJ2_AEGTS</name>
<protein>
    <submittedName>
        <fullName evidence="2">Uncharacterized protein</fullName>
    </submittedName>
</protein>
<reference evidence="3" key="2">
    <citation type="journal article" date="2017" name="Nat. Plants">
        <title>The Aegilops tauschii genome reveals multiple impacts of transposons.</title>
        <authorList>
            <person name="Zhao G."/>
            <person name="Zou C."/>
            <person name="Li K."/>
            <person name="Wang K."/>
            <person name="Li T."/>
            <person name="Gao L."/>
            <person name="Zhang X."/>
            <person name="Wang H."/>
            <person name="Yang Z."/>
            <person name="Liu X."/>
            <person name="Jiang W."/>
            <person name="Mao L."/>
            <person name="Kong X."/>
            <person name="Jiao Y."/>
            <person name="Jia J."/>
        </authorList>
    </citation>
    <scope>NUCLEOTIDE SEQUENCE [LARGE SCALE GENOMIC DNA]</scope>
    <source>
        <strain evidence="3">cv. AL8/78</strain>
    </source>
</reference>
<sequence>FPFLVLYIEKNFEPIHSPIQLPPSKTHRSKTDETRTKHQNALIHRSPAAVAGDGNDARVPSHRYCYCYRHRHLGHARATLGCGARAAGLRLDPEAGALQLQPQHPRRVLQAGEASRPAHQGPHHRDYCTTLEGDDCCSCWDAYFELNKLEQELPQEEISRMVKDSRSDPRYLISSIHHRSDLRKKMAEKAHNSAPSNSPGQTAKPRPFPVPDGLPKTQEEIDEDEEALMPESPYTRLLRRMGRFPDWYTPRPDHETD</sequence>